<gene>
    <name evidence="2" type="ORF">SAMN04488074_109229</name>
</gene>
<feature type="compositionally biased region" description="Low complexity" evidence="1">
    <location>
        <begin position="210"/>
        <end position="219"/>
    </location>
</feature>
<dbReference type="RefSeq" id="WP_090007635.1">
    <property type="nucleotide sequence ID" value="NZ_FNET01000009.1"/>
</dbReference>
<dbReference type="AlphaFoldDB" id="A0A1G9I118"/>
<evidence type="ECO:0000313" key="3">
    <source>
        <dbReference type="Proteomes" id="UP000199682"/>
    </source>
</evidence>
<dbReference type="EMBL" id="FNET01000009">
    <property type="protein sequence ID" value="SDL18765.1"/>
    <property type="molecule type" value="Genomic_DNA"/>
</dbReference>
<evidence type="ECO:0000256" key="1">
    <source>
        <dbReference type="SAM" id="MobiDB-lite"/>
    </source>
</evidence>
<sequence>MSREHARILTAIWRDDDFRALSPEAQRLYFLLLSQPTINQAGVLPLTVSRWARGCSATDVADIEAALAELDRTRFVVVDADTDEVLVRAFMRKDGVAKQPNVLKAAFRFALAVESPRLRAVLADELRRLDHVHADAVAETLDGTSTYHQTKPTSSRSNPSSPTPDEPPSEGFAEPFAEGFPSNAGVGGKGSSHPDSLPTQEKRHARTRTRGAGVTAGTLAATAVRPDAYRLTAGWHSSVGTPYPTKTVRALGKQVDGLLADRADPDTVTAALDLWHGRPGAAPGLLPHLYADAVRTRHVETTPPPAGLSKRDAKAAGWFALAAEFEHEGQDDGHVVDGTLLMLDGPRR</sequence>
<protein>
    <submittedName>
        <fullName evidence="2">Uncharacterized protein</fullName>
    </submittedName>
</protein>
<dbReference type="Proteomes" id="UP000199682">
    <property type="component" value="Unassembled WGS sequence"/>
</dbReference>
<feature type="region of interest" description="Disordered" evidence="1">
    <location>
        <begin position="140"/>
        <end position="219"/>
    </location>
</feature>
<feature type="compositionally biased region" description="Low complexity" evidence="1">
    <location>
        <begin position="150"/>
        <end position="160"/>
    </location>
</feature>
<organism evidence="2 3">
    <name type="scientific">Lentzea albidocapillata subsp. violacea</name>
    <dbReference type="NCBI Taxonomy" id="128104"/>
    <lineage>
        <taxon>Bacteria</taxon>
        <taxon>Bacillati</taxon>
        <taxon>Actinomycetota</taxon>
        <taxon>Actinomycetes</taxon>
        <taxon>Pseudonocardiales</taxon>
        <taxon>Pseudonocardiaceae</taxon>
        <taxon>Lentzea</taxon>
    </lineage>
</organism>
<name>A0A1G9I118_9PSEU</name>
<evidence type="ECO:0000313" key="2">
    <source>
        <dbReference type="EMBL" id="SDL18765.1"/>
    </source>
</evidence>
<accession>A0A1G9I118</accession>
<reference evidence="3" key="1">
    <citation type="submission" date="2016-10" db="EMBL/GenBank/DDBJ databases">
        <authorList>
            <person name="Varghese N."/>
            <person name="Submissions S."/>
        </authorList>
    </citation>
    <scope>NUCLEOTIDE SEQUENCE [LARGE SCALE GENOMIC DNA]</scope>
    <source>
        <strain evidence="3">DSM 44796</strain>
    </source>
</reference>
<proteinExistence type="predicted"/>